<feature type="transmembrane region" description="Helical" evidence="2">
    <location>
        <begin position="39"/>
        <end position="59"/>
    </location>
</feature>
<dbReference type="EMBL" id="JALKFT010000032">
    <property type="protein sequence ID" value="MCK9878347.1"/>
    <property type="molecule type" value="Genomic_DNA"/>
</dbReference>
<keyword evidence="2" id="KW-0812">Transmembrane</keyword>
<proteinExistence type="predicted"/>
<protein>
    <submittedName>
        <fullName evidence="3">Uncharacterized protein</fullName>
    </submittedName>
</protein>
<keyword evidence="2" id="KW-1133">Transmembrane helix</keyword>
<keyword evidence="2" id="KW-0472">Membrane</keyword>
<organism evidence="3 4">
    <name type="scientific">Frankia umida</name>
    <dbReference type="NCBI Taxonomy" id="573489"/>
    <lineage>
        <taxon>Bacteria</taxon>
        <taxon>Bacillati</taxon>
        <taxon>Actinomycetota</taxon>
        <taxon>Actinomycetes</taxon>
        <taxon>Frankiales</taxon>
        <taxon>Frankiaceae</taxon>
        <taxon>Frankia</taxon>
    </lineage>
</organism>
<reference evidence="3 4" key="1">
    <citation type="submission" date="2022-04" db="EMBL/GenBank/DDBJ databases">
        <title>Genome diversity in the genus Frankia.</title>
        <authorList>
            <person name="Carlos-Shanley C."/>
            <person name="Hahn D."/>
        </authorList>
    </citation>
    <scope>NUCLEOTIDE SEQUENCE [LARGE SCALE GENOMIC DNA]</scope>
    <source>
        <strain evidence="3 4">Ag45/Mut15</strain>
    </source>
</reference>
<keyword evidence="4" id="KW-1185">Reference proteome</keyword>
<dbReference type="Proteomes" id="UP001201873">
    <property type="component" value="Unassembled WGS sequence"/>
</dbReference>
<dbReference type="RefSeq" id="WP_248826467.1">
    <property type="nucleotide sequence ID" value="NZ_JALKFT010000032.1"/>
</dbReference>
<evidence type="ECO:0000313" key="4">
    <source>
        <dbReference type="Proteomes" id="UP001201873"/>
    </source>
</evidence>
<sequence>MREDRRTTQALPIPPAAPLDLSEGGATLKRRTHARQDGLRKLIVGSFVALVLAMSAGVAQAAEETQFYSNISLGYPTYPTYYAEGDTELADDVPFSGSHLISSFAFGYQSPEPVHATFRFYGVNSATGLPGERVAQIERDFPAVSDATPTVTLSEAEQFWWTAGANLYPGEFNGSVPTGGWYSIQFSTADGGYPEARFRLAMGTSNPKMLNVETGALTAPVDTNGSTPTSMYLQVRDAGSSGEVQPTLISLTASPATVKAGNSLGNTAKLFPVLSSGALAGGTTVTLSSSNPQVARVPSQVVIPAGGSNLTVNVTTARRVSTTKTVTFTATANGTSVSTQLTVTP</sequence>
<evidence type="ECO:0000256" key="1">
    <source>
        <dbReference type="SAM" id="MobiDB-lite"/>
    </source>
</evidence>
<name>A0ABT0K3P8_9ACTN</name>
<feature type="region of interest" description="Disordered" evidence="1">
    <location>
        <begin position="1"/>
        <end position="23"/>
    </location>
</feature>
<accession>A0ABT0K3P8</accession>
<gene>
    <name evidence="3" type="ORF">MXD59_21675</name>
</gene>
<comment type="caution">
    <text evidence="3">The sequence shown here is derived from an EMBL/GenBank/DDBJ whole genome shotgun (WGS) entry which is preliminary data.</text>
</comment>
<evidence type="ECO:0000313" key="3">
    <source>
        <dbReference type="EMBL" id="MCK9878347.1"/>
    </source>
</evidence>
<evidence type="ECO:0000256" key="2">
    <source>
        <dbReference type="SAM" id="Phobius"/>
    </source>
</evidence>